<reference evidence="2 3" key="1">
    <citation type="journal article" date="2012" name="Genome Biol.">
        <title>Sequencing three crocodilian genomes to illuminate the evolution of archosaurs and amniotes.</title>
        <authorList>
            <person name="St John J.A."/>
            <person name="Braun E.L."/>
            <person name="Isberg S.R."/>
            <person name="Miles L.G."/>
            <person name="Chong A.Y."/>
            <person name="Gongora J."/>
            <person name="Dalzell P."/>
            <person name="Moran C."/>
            <person name="Bed'hom B."/>
            <person name="Abzhanov A."/>
            <person name="Burgess S.C."/>
            <person name="Cooksey A.M."/>
            <person name="Castoe T.A."/>
            <person name="Crawford N.G."/>
            <person name="Densmore L.D."/>
            <person name="Drew J.C."/>
            <person name="Edwards S.V."/>
            <person name="Faircloth B.C."/>
            <person name="Fujita M.K."/>
            <person name="Greenwold M.J."/>
            <person name="Hoffmann F.G."/>
            <person name="Howard J.M."/>
            <person name="Iguchi T."/>
            <person name="Janes D.E."/>
            <person name="Khan S.Y."/>
            <person name="Kohno S."/>
            <person name="de Koning A.J."/>
            <person name="Lance S.L."/>
            <person name="McCarthy F.M."/>
            <person name="McCormack J.E."/>
            <person name="Merchant M.E."/>
            <person name="Peterson D.G."/>
            <person name="Pollock D.D."/>
            <person name="Pourmand N."/>
            <person name="Raney B.J."/>
            <person name="Roessler K.A."/>
            <person name="Sanford J.R."/>
            <person name="Sawyer R.H."/>
            <person name="Schmidt C.J."/>
            <person name="Triplett E.W."/>
            <person name="Tuberville T.D."/>
            <person name="Venegas-Anaya M."/>
            <person name="Howard J.T."/>
            <person name="Jarvis E.D."/>
            <person name="Guillette L.J.Jr."/>
            <person name="Glenn T.C."/>
            <person name="Green R.E."/>
            <person name="Ray D.A."/>
        </authorList>
    </citation>
    <scope>NUCLEOTIDE SEQUENCE [LARGE SCALE GENOMIC DNA]</scope>
    <source>
        <strain evidence="2">KSC_2009_1</strain>
    </source>
</reference>
<evidence type="ECO:0000313" key="3">
    <source>
        <dbReference type="Proteomes" id="UP000050525"/>
    </source>
</evidence>
<keyword evidence="3" id="KW-1185">Reference proteome</keyword>
<evidence type="ECO:0000256" key="1">
    <source>
        <dbReference type="SAM" id="MobiDB-lite"/>
    </source>
</evidence>
<protein>
    <submittedName>
        <fullName evidence="2">Uncharacterized protein</fullName>
    </submittedName>
</protein>
<comment type="caution">
    <text evidence="2">The sequence shown here is derived from an EMBL/GenBank/DDBJ whole genome shotgun (WGS) entry which is preliminary data.</text>
</comment>
<name>A0A151MAJ1_ALLMI</name>
<feature type="compositionally biased region" description="Basic and acidic residues" evidence="1">
    <location>
        <begin position="183"/>
        <end position="199"/>
    </location>
</feature>
<organism evidence="2 3">
    <name type="scientific">Alligator mississippiensis</name>
    <name type="common">American alligator</name>
    <dbReference type="NCBI Taxonomy" id="8496"/>
    <lineage>
        <taxon>Eukaryota</taxon>
        <taxon>Metazoa</taxon>
        <taxon>Chordata</taxon>
        <taxon>Craniata</taxon>
        <taxon>Vertebrata</taxon>
        <taxon>Euteleostomi</taxon>
        <taxon>Archelosauria</taxon>
        <taxon>Archosauria</taxon>
        <taxon>Crocodylia</taxon>
        <taxon>Alligatoridae</taxon>
        <taxon>Alligatorinae</taxon>
        <taxon>Alligator</taxon>
    </lineage>
</organism>
<dbReference type="Proteomes" id="UP000050525">
    <property type="component" value="Unassembled WGS sequence"/>
</dbReference>
<dbReference type="AlphaFoldDB" id="A0A151MAJ1"/>
<accession>A0A151MAJ1</accession>
<sequence>MLLEEKQSLRVACTADDRTVIDKEGNSQQETKLYEMFSCRSQEKVSQHPEQAVTYEKRCKPEGFGPGETFIKAPLCPAKWGGTFSSGWNQPQISPMEQEEEVDALDAEEKKYKGDACTEPGCAAAAPPVLGRDLRCSPLVPSPGGSLSPVAGPSPRLCQQQLLSWRLQISLMEQEEELRALDLKQKQSLRDTCRGEESIKPTQKPG</sequence>
<gene>
    <name evidence="2" type="ORF">Y1Q_0001690</name>
</gene>
<evidence type="ECO:0000313" key="2">
    <source>
        <dbReference type="EMBL" id="KYO21499.1"/>
    </source>
</evidence>
<proteinExistence type="predicted"/>
<dbReference type="EMBL" id="AKHW03006295">
    <property type="protein sequence ID" value="KYO21499.1"/>
    <property type="molecule type" value="Genomic_DNA"/>
</dbReference>
<feature type="region of interest" description="Disordered" evidence="1">
    <location>
        <begin position="183"/>
        <end position="206"/>
    </location>
</feature>